<dbReference type="OrthoDB" id="9775851at2"/>
<dbReference type="EMBL" id="JAWRCO010000001">
    <property type="protein sequence ID" value="MDW6003643.1"/>
    <property type="molecule type" value="Genomic_DNA"/>
</dbReference>
<evidence type="ECO:0000313" key="8">
    <source>
        <dbReference type="Proteomes" id="UP001283366"/>
    </source>
</evidence>
<keyword evidence="2 3" id="KW-0378">Hydrolase</keyword>
<gene>
    <name evidence="6" type="primary">pnbA_1</name>
    <name evidence="5" type="ORF">SBX37_12365</name>
    <name evidence="6" type="ORF">VIM7927_00791</name>
</gene>
<accession>A0A1Y6IPH9</accession>
<evidence type="ECO:0000313" key="6">
    <source>
        <dbReference type="EMBL" id="SMR99565.1"/>
    </source>
</evidence>
<dbReference type="GO" id="GO:0006581">
    <property type="term" value="P:acetylcholine catabolic process"/>
    <property type="evidence" value="ECO:0007669"/>
    <property type="project" value="TreeGrafter"/>
</dbReference>
<evidence type="ECO:0000256" key="2">
    <source>
        <dbReference type="ARBA" id="ARBA00022801"/>
    </source>
</evidence>
<feature type="chain" id="PRO_5011820307" description="Carboxylic ester hydrolase" evidence="3">
    <location>
        <begin position="21"/>
        <end position="519"/>
    </location>
</feature>
<dbReference type="Proteomes" id="UP001283366">
    <property type="component" value="Unassembled WGS sequence"/>
</dbReference>
<feature type="domain" description="Carboxylesterase type B" evidence="4">
    <location>
        <begin position="25"/>
        <end position="499"/>
    </location>
</feature>
<reference evidence="6 7" key="1">
    <citation type="submission" date="2017-05" db="EMBL/GenBank/DDBJ databases">
        <authorList>
            <person name="Song R."/>
            <person name="Chenine A.L."/>
            <person name="Ruprecht R.M."/>
        </authorList>
    </citation>
    <scope>NUCLEOTIDE SEQUENCE [LARGE SCALE GENOMIC DNA]</scope>
    <source>
        <strain evidence="6 7">CECT 7927</strain>
    </source>
</reference>
<dbReference type="InterPro" id="IPR050654">
    <property type="entry name" value="AChE-related_enzymes"/>
</dbReference>
<dbReference type="EC" id="3.1.1.-" evidence="3"/>
<evidence type="ECO:0000259" key="4">
    <source>
        <dbReference type="Pfam" id="PF00135"/>
    </source>
</evidence>
<dbReference type="Proteomes" id="UP000196125">
    <property type="component" value="Unassembled WGS sequence"/>
</dbReference>
<organism evidence="6 7">
    <name type="scientific">Vibrio mangrovi</name>
    <dbReference type="NCBI Taxonomy" id="474394"/>
    <lineage>
        <taxon>Bacteria</taxon>
        <taxon>Pseudomonadati</taxon>
        <taxon>Pseudomonadota</taxon>
        <taxon>Gammaproteobacteria</taxon>
        <taxon>Vibrionales</taxon>
        <taxon>Vibrionaceae</taxon>
        <taxon>Vibrio</taxon>
    </lineage>
</organism>
<evidence type="ECO:0000313" key="7">
    <source>
        <dbReference type="Proteomes" id="UP000196125"/>
    </source>
</evidence>
<dbReference type="AlphaFoldDB" id="A0A1Y6IPH9"/>
<dbReference type="InterPro" id="IPR019826">
    <property type="entry name" value="Carboxylesterase_B_AS"/>
</dbReference>
<dbReference type="Pfam" id="PF00135">
    <property type="entry name" value="COesterase"/>
    <property type="match status" value="1"/>
</dbReference>
<dbReference type="RefSeq" id="WP_087479585.1">
    <property type="nucleotide sequence ID" value="NZ_AP024883.1"/>
</dbReference>
<dbReference type="PROSITE" id="PS00122">
    <property type="entry name" value="CARBOXYLESTERASE_B_1"/>
    <property type="match status" value="1"/>
</dbReference>
<keyword evidence="8" id="KW-1185">Reference proteome</keyword>
<evidence type="ECO:0000313" key="5">
    <source>
        <dbReference type="EMBL" id="MDW6003643.1"/>
    </source>
</evidence>
<dbReference type="GO" id="GO:0003990">
    <property type="term" value="F:acetylcholinesterase activity"/>
    <property type="evidence" value="ECO:0007669"/>
    <property type="project" value="TreeGrafter"/>
</dbReference>
<dbReference type="PANTHER" id="PTHR43918">
    <property type="entry name" value="ACETYLCHOLINESTERASE"/>
    <property type="match status" value="1"/>
</dbReference>
<dbReference type="EMBL" id="FXXI01000001">
    <property type="protein sequence ID" value="SMR99565.1"/>
    <property type="molecule type" value="Genomic_DNA"/>
</dbReference>
<protein>
    <recommendedName>
        <fullName evidence="3">Carboxylic ester hydrolase</fullName>
        <ecNumber evidence="3">3.1.1.-</ecNumber>
    </recommendedName>
</protein>
<evidence type="ECO:0000256" key="1">
    <source>
        <dbReference type="ARBA" id="ARBA00005964"/>
    </source>
</evidence>
<dbReference type="SUPFAM" id="SSF53474">
    <property type="entry name" value="alpha/beta-Hydrolases"/>
    <property type="match status" value="1"/>
</dbReference>
<dbReference type="GO" id="GO:0019695">
    <property type="term" value="P:choline metabolic process"/>
    <property type="evidence" value="ECO:0007669"/>
    <property type="project" value="TreeGrafter"/>
</dbReference>
<dbReference type="Gene3D" id="3.40.50.1820">
    <property type="entry name" value="alpha/beta hydrolase"/>
    <property type="match status" value="1"/>
</dbReference>
<dbReference type="GO" id="GO:0005615">
    <property type="term" value="C:extracellular space"/>
    <property type="evidence" value="ECO:0007669"/>
    <property type="project" value="TreeGrafter"/>
</dbReference>
<keyword evidence="3" id="KW-0732">Signal</keyword>
<dbReference type="PANTHER" id="PTHR43918:SF4">
    <property type="entry name" value="CARBOXYLIC ESTER HYDROLASE"/>
    <property type="match status" value="1"/>
</dbReference>
<comment type="similarity">
    <text evidence="1 3">Belongs to the type-B carboxylesterase/lipase family.</text>
</comment>
<dbReference type="PROSITE" id="PS00941">
    <property type="entry name" value="CARBOXYLESTERASE_B_2"/>
    <property type="match status" value="1"/>
</dbReference>
<reference evidence="5 8" key="2">
    <citation type="submission" date="2023-11" db="EMBL/GenBank/DDBJ databases">
        <title>Plant-associative lifestyle of Vibrio porteresiae and its evolutionary dynamics.</title>
        <authorList>
            <person name="Rameshkumar N."/>
            <person name="Kirti K."/>
        </authorList>
    </citation>
    <scope>NUCLEOTIDE SEQUENCE [LARGE SCALE GENOMIC DNA]</scope>
    <source>
        <strain evidence="5 8">MSSRF38</strain>
    </source>
</reference>
<dbReference type="InterPro" id="IPR002018">
    <property type="entry name" value="CarbesteraseB"/>
</dbReference>
<evidence type="ECO:0000256" key="3">
    <source>
        <dbReference type="RuleBase" id="RU361235"/>
    </source>
</evidence>
<dbReference type="GO" id="GO:0005886">
    <property type="term" value="C:plasma membrane"/>
    <property type="evidence" value="ECO:0007669"/>
    <property type="project" value="TreeGrafter"/>
</dbReference>
<sequence length="519" mass="57449">MKKKLILMISLLLTCLSVSAAELTDVVETEYGALQGLMSKDHQVSIYKGIPYAQAPVGSLRWQAPKMLQPWLGLKHTMQYQAGCYQIQHGEVLPWTKEFLHTTLMSEDCLYLNIWAPNSKSATRKPVIVFIHGGGFIEGSGSVPIYDGENLARAGVVFVTINYRLGEFGFLAASALKDSLGTTGNYGLQDQIAALKWIKENIGAFGGDPRNVTLVGQSAGANSILFLQTSPLTAGLFHQSVIESPTPAFYHNRGLTEENVLRTLFTATLLEQKIAATDKFLQEKGLTVKQLKAMSPEAVLKVIDRNKVLLVPAVDGYVLDRAIYDVLTTTHRYSGAVMLGFTQDDMSGFYPDYRIGGQKAFDKYVAYSYPSNAQVIMKLYPDKPIQSLNRQENMLATQALSKLLGRFTGNDVFSYYFNQPVAWEAQQDYGTFHTSEVPFLLRNLGKVTGPVTDEQRAVSTLFSRHLIQFVKTGDPTYTGHLWTSVSDDPKWIYAVNSNAHMFAPGFSAGQEAAIRQFGL</sequence>
<dbReference type="InterPro" id="IPR019819">
    <property type="entry name" value="Carboxylesterase_B_CS"/>
</dbReference>
<feature type="signal peptide" evidence="3">
    <location>
        <begin position="1"/>
        <end position="20"/>
    </location>
</feature>
<dbReference type="InterPro" id="IPR029058">
    <property type="entry name" value="AB_hydrolase_fold"/>
</dbReference>
<proteinExistence type="inferred from homology"/>
<name>A0A1Y6IPH9_9VIBR</name>